<protein>
    <submittedName>
        <fullName evidence="5">Glycosyltransferase family 2 protein</fullName>
    </submittedName>
</protein>
<dbReference type="InterPro" id="IPR041038">
    <property type="entry name" value="TarS_C1"/>
</dbReference>
<feature type="domain" description="Glycosyltransferase 2-like" evidence="2">
    <location>
        <begin position="6"/>
        <end position="125"/>
    </location>
</feature>
<dbReference type="AlphaFoldDB" id="A0A7W0IBL1"/>
<dbReference type="InterPro" id="IPR001173">
    <property type="entry name" value="Glyco_trans_2-like"/>
</dbReference>
<evidence type="ECO:0000256" key="1">
    <source>
        <dbReference type="SAM" id="MobiDB-lite"/>
    </source>
</evidence>
<feature type="region of interest" description="Disordered" evidence="1">
    <location>
        <begin position="626"/>
        <end position="648"/>
    </location>
</feature>
<dbReference type="Proteomes" id="UP000545761">
    <property type="component" value="Unassembled WGS sequence"/>
</dbReference>
<accession>A0A7W0IBL1</accession>
<evidence type="ECO:0000259" key="3">
    <source>
        <dbReference type="Pfam" id="PF18674"/>
    </source>
</evidence>
<comment type="caution">
    <text evidence="5">The sequence shown here is derived from an EMBL/GenBank/DDBJ whole genome shotgun (WGS) entry which is preliminary data.</text>
</comment>
<dbReference type="Pfam" id="PF22181">
    <property type="entry name" value="TarS_linker"/>
    <property type="match status" value="1"/>
</dbReference>
<dbReference type="Gene3D" id="3.90.550.10">
    <property type="entry name" value="Spore Coat Polysaccharide Biosynthesis Protein SpsA, Chain A"/>
    <property type="match status" value="1"/>
</dbReference>
<feature type="domain" description="TarS C-terminal" evidence="3">
    <location>
        <begin position="391"/>
        <end position="509"/>
    </location>
</feature>
<evidence type="ECO:0000313" key="6">
    <source>
        <dbReference type="Proteomes" id="UP000545761"/>
    </source>
</evidence>
<sequence>MTVKVSVVVPVYNPGPYIEDCIASLLRQSLPDDEYEAVFVDDGSTDETPTRLDELAARHPHMRVLHQENSGWSGKPRNVGIEAARGEFVMFVDNDDWLGDEALERMYAYGVEHQADVVIGKMAGKGRPVPLELFRVNRPRADVMNAPLIDSLTPHKMFRRSFLDERRLRFPEGRRRLEDHVFVTEAYLTAGSVAVLSDYVCYYHVKREDASNAGFQRIDPVGYFRNLREALDVVEKYTEPGPLRDRLYRRWFRNEMIERMRGGRLLGWPEDYRHEMFREIHKVAVERFGPGVMTGMLPTQQVVGALIKADRYPDIEALARWEKDIRPGAELTGLEWEGGTLRLAFTGEMRVSKEPMTFLHKGEEGLLDIPIETAGRDVVALQDADMSARTGKTKIDLVVRERSTAAEFYQPVEFTRQRMDGQEADRFRLVLRATATIDPQSAAGGAPLTRGIWDVFVRIHICGWTKETRLGAVRSEAARAGRRAAFLGEPARLVLPYWTEPHGNLSLDVGQATSRFAYDLADLGVREVRVDGADLVAHLPVQVAEEAEALLHLSGNAGAERTVTARAVVTAAEGRSGSVLRAGLSDPELAEGDWRLELSLCDEPERRTRLPLVLIVGPGGAFCLRRPHEGAAQHPVPPPRKPRPGLLRRAMRRAQRLTAR</sequence>
<evidence type="ECO:0000259" key="4">
    <source>
        <dbReference type="Pfam" id="PF22181"/>
    </source>
</evidence>
<gene>
    <name evidence="5" type="ORF">H1D24_27835</name>
</gene>
<dbReference type="InterPro" id="IPR029044">
    <property type="entry name" value="Nucleotide-diphossugar_trans"/>
</dbReference>
<dbReference type="Pfam" id="PF18674">
    <property type="entry name" value="TarS_C1"/>
    <property type="match status" value="1"/>
</dbReference>
<keyword evidence="5" id="KW-0808">Transferase</keyword>
<dbReference type="PANTHER" id="PTHR22916:SF3">
    <property type="entry name" value="UDP-GLCNAC:BETAGAL BETA-1,3-N-ACETYLGLUCOSAMINYLTRANSFERASE-LIKE PROTEIN 1"/>
    <property type="match status" value="1"/>
</dbReference>
<dbReference type="RefSeq" id="WP_181660460.1">
    <property type="nucleotide sequence ID" value="NZ_JACEHE010000019.1"/>
</dbReference>
<dbReference type="EMBL" id="JACEHE010000019">
    <property type="protein sequence ID" value="MBA2949533.1"/>
    <property type="molecule type" value="Genomic_DNA"/>
</dbReference>
<name>A0A7W0IBL1_9ACTN</name>
<dbReference type="SUPFAM" id="SSF53448">
    <property type="entry name" value="Nucleotide-diphospho-sugar transferases"/>
    <property type="match status" value="1"/>
</dbReference>
<dbReference type="Pfam" id="PF00535">
    <property type="entry name" value="Glycos_transf_2"/>
    <property type="match status" value="1"/>
</dbReference>
<dbReference type="GO" id="GO:0016758">
    <property type="term" value="F:hexosyltransferase activity"/>
    <property type="evidence" value="ECO:0007669"/>
    <property type="project" value="UniProtKB-ARBA"/>
</dbReference>
<feature type="domain" description="TarS/TarP linker" evidence="4">
    <location>
        <begin position="220"/>
        <end position="319"/>
    </location>
</feature>
<proteinExistence type="predicted"/>
<dbReference type="CDD" id="cd00761">
    <property type="entry name" value="Glyco_tranf_GTA_type"/>
    <property type="match status" value="1"/>
</dbReference>
<evidence type="ECO:0000313" key="5">
    <source>
        <dbReference type="EMBL" id="MBA2949533.1"/>
    </source>
</evidence>
<reference evidence="5 6" key="1">
    <citation type="submission" date="2020-07" db="EMBL/GenBank/DDBJ databases">
        <title>Streptomyces isolated from Indian soil.</title>
        <authorList>
            <person name="Mandal S."/>
            <person name="Maiti P.K."/>
        </authorList>
    </citation>
    <scope>NUCLEOTIDE SEQUENCE [LARGE SCALE GENOMIC DNA]</scope>
    <source>
        <strain evidence="5 6">PSKA28</strain>
    </source>
</reference>
<dbReference type="PANTHER" id="PTHR22916">
    <property type="entry name" value="GLYCOSYLTRANSFERASE"/>
    <property type="match status" value="1"/>
</dbReference>
<dbReference type="InterPro" id="IPR054028">
    <property type="entry name" value="TarS/TarP_linker"/>
</dbReference>
<organism evidence="5 6">
    <name type="scientific">Streptomyces himalayensis subsp. himalayensis</name>
    <dbReference type="NCBI Taxonomy" id="2756131"/>
    <lineage>
        <taxon>Bacteria</taxon>
        <taxon>Bacillati</taxon>
        <taxon>Actinomycetota</taxon>
        <taxon>Actinomycetes</taxon>
        <taxon>Kitasatosporales</taxon>
        <taxon>Streptomycetaceae</taxon>
        <taxon>Streptomyces</taxon>
        <taxon>Streptomyces himalayensis</taxon>
    </lineage>
</organism>
<evidence type="ECO:0000259" key="2">
    <source>
        <dbReference type="Pfam" id="PF00535"/>
    </source>
</evidence>